<comment type="similarity">
    <text evidence="1">Belongs to the YciI family.</text>
</comment>
<protein>
    <submittedName>
        <fullName evidence="3">YciI family protein</fullName>
    </submittedName>
</protein>
<dbReference type="Pfam" id="PF03795">
    <property type="entry name" value="YCII"/>
    <property type="match status" value="1"/>
</dbReference>
<dbReference type="InterPro" id="IPR005545">
    <property type="entry name" value="YCII"/>
</dbReference>
<dbReference type="RefSeq" id="WP_237875009.1">
    <property type="nucleotide sequence ID" value="NZ_JAKLTR010000013.1"/>
</dbReference>
<reference evidence="3" key="1">
    <citation type="submission" date="2022-01" db="EMBL/GenBank/DDBJ databases">
        <authorList>
            <person name="Jo J.-H."/>
            <person name="Im W.-T."/>
        </authorList>
    </citation>
    <scope>NUCLEOTIDE SEQUENCE</scope>
    <source>
        <strain evidence="3">NA20</strain>
    </source>
</reference>
<dbReference type="PANTHER" id="PTHR35174:SF1">
    <property type="entry name" value="BLL0086 PROTEIN"/>
    <property type="match status" value="1"/>
</dbReference>
<accession>A0ABS9KVZ7</accession>
<name>A0ABS9KVZ7_9BACT</name>
<dbReference type="PANTHER" id="PTHR35174">
    <property type="entry name" value="BLL7171 PROTEIN-RELATED"/>
    <property type="match status" value="1"/>
</dbReference>
<proteinExistence type="inferred from homology"/>
<dbReference type="InterPro" id="IPR011008">
    <property type="entry name" value="Dimeric_a/b-barrel"/>
</dbReference>
<evidence type="ECO:0000313" key="3">
    <source>
        <dbReference type="EMBL" id="MCG2616473.1"/>
    </source>
</evidence>
<dbReference type="Gene3D" id="3.30.70.1060">
    <property type="entry name" value="Dimeric alpha+beta barrel"/>
    <property type="match status" value="1"/>
</dbReference>
<dbReference type="Proteomes" id="UP001165367">
    <property type="component" value="Unassembled WGS sequence"/>
</dbReference>
<keyword evidence="4" id="KW-1185">Reference proteome</keyword>
<sequence length="115" mass="12641">MEKFMFIFHGGVSHDASPEEMQANMGKWMAWVEQLTRAGKYDSGEPLLPGGKLVTGNTKGKVVTDGPYTEGKEVVGGYFIVNAKDYDEAVALTDGYPDFEYGGAIQVRQVLKIEM</sequence>
<dbReference type="SUPFAM" id="SSF54909">
    <property type="entry name" value="Dimeric alpha+beta barrel"/>
    <property type="match status" value="1"/>
</dbReference>
<evidence type="ECO:0000313" key="4">
    <source>
        <dbReference type="Proteomes" id="UP001165367"/>
    </source>
</evidence>
<gene>
    <name evidence="3" type="ORF">LZZ85_19390</name>
</gene>
<organism evidence="3 4">
    <name type="scientific">Terrimonas ginsenosidimutans</name>
    <dbReference type="NCBI Taxonomy" id="2908004"/>
    <lineage>
        <taxon>Bacteria</taxon>
        <taxon>Pseudomonadati</taxon>
        <taxon>Bacteroidota</taxon>
        <taxon>Chitinophagia</taxon>
        <taxon>Chitinophagales</taxon>
        <taxon>Chitinophagaceae</taxon>
        <taxon>Terrimonas</taxon>
    </lineage>
</organism>
<evidence type="ECO:0000259" key="2">
    <source>
        <dbReference type="Pfam" id="PF03795"/>
    </source>
</evidence>
<evidence type="ECO:0000256" key="1">
    <source>
        <dbReference type="ARBA" id="ARBA00007689"/>
    </source>
</evidence>
<dbReference type="EMBL" id="JAKLTR010000013">
    <property type="protein sequence ID" value="MCG2616473.1"/>
    <property type="molecule type" value="Genomic_DNA"/>
</dbReference>
<comment type="caution">
    <text evidence="3">The sequence shown here is derived from an EMBL/GenBank/DDBJ whole genome shotgun (WGS) entry which is preliminary data.</text>
</comment>
<feature type="domain" description="YCII-related" evidence="2">
    <location>
        <begin position="15"/>
        <end position="112"/>
    </location>
</feature>